<dbReference type="InterPro" id="IPR036721">
    <property type="entry name" value="RCK_C_sf"/>
</dbReference>
<evidence type="ECO:0000259" key="1">
    <source>
        <dbReference type="PROSITE" id="PS51202"/>
    </source>
</evidence>
<evidence type="ECO:0000313" key="3">
    <source>
        <dbReference type="Proteomes" id="UP000094769"/>
    </source>
</evidence>
<dbReference type="RefSeq" id="WP_069126941.1">
    <property type="nucleotide sequence ID" value="NZ_MARB01000021.1"/>
</dbReference>
<protein>
    <submittedName>
        <fullName evidence="2">Potassium transporter peripheral membrane component</fullName>
    </submittedName>
</protein>
<proteinExistence type="predicted"/>
<name>A0A7Z0VJL9_9GAMM</name>
<dbReference type="Gene3D" id="3.30.70.1450">
    <property type="entry name" value="Regulator of K+ conductance, C-terminal domain"/>
    <property type="match status" value="1"/>
</dbReference>
<sequence length="242" mass="26498">MSRLDTLIFGCGALGHEVAMQLAERGVEAYLYSNDLNEVGALLAKGMQAAVVDFKNDDKLREIGIGRWVKTIFCLFPQEPNNLFLTLSARSIDPNLKIVCVCESAASGERLKAAGATKVIDPYEISGHRVHERIARPYLVEMLESSLFGKHIDIAEIEMPEDSRLSGVVLNDLQLEKQFNLIITGVVDLELGNQLIFANSGVSHRLHAGDILVVIGPNQEISRLKQAVADNLLEPPPGSQDL</sequence>
<dbReference type="SUPFAM" id="SSF116726">
    <property type="entry name" value="TrkA C-terminal domain-like"/>
    <property type="match status" value="1"/>
</dbReference>
<organism evidence="2 3">
    <name type="scientific">Candidatus Thiodiazotropha endolucinida</name>
    <dbReference type="NCBI Taxonomy" id="1655433"/>
    <lineage>
        <taxon>Bacteria</taxon>
        <taxon>Pseudomonadati</taxon>
        <taxon>Pseudomonadota</taxon>
        <taxon>Gammaproteobacteria</taxon>
        <taxon>Chromatiales</taxon>
        <taxon>Sedimenticolaceae</taxon>
        <taxon>Candidatus Thiodiazotropha</taxon>
    </lineage>
</organism>
<dbReference type="Gene3D" id="3.40.50.720">
    <property type="entry name" value="NAD(P)-binding Rossmann-like Domain"/>
    <property type="match status" value="1"/>
</dbReference>
<gene>
    <name evidence="2" type="ORF">CODIS_32800</name>
</gene>
<dbReference type="InterPro" id="IPR003148">
    <property type="entry name" value="RCK_N"/>
</dbReference>
<reference evidence="2 3" key="1">
    <citation type="submission" date="2016-06" db="EMBL/GenBank/DDBJ databases">
        <title>Genome sequence of endosymbiont of Candidatus Endolucinida thiodiazotropha.</title>
        <authorList>
            <person name="Poehlein A."/>
            <person name="Koenig S."/>
            <person name="Heiden S.E."/>
            <person name="Thuermer A."/>
            <person name="Voget S."/>
            <person name="Daniel R."/>
            <person name="Markert S."/>
            <person name="Gros O."/>
            <person name="Schweder T."/>
        </authorList>
    </citation>
    <scope>NUCLEOTIDE SEQUENCE [LARGE SCALE GENOMIC DNA]</scope>
    <source>
        <strain evidence="2 3">COS</strain>
    </source>
</reference>
<dbReference type="InterPro" id="IPR050721">
    <property type="entry name" value="Trk_Ktr_HKT_K-transport"/>
</dbReference>
<evidence type="ECO:0000313" key="2">
    <source>
        <dbReference type="EMBL" id="ODJ86496.1"/>
    </source>
</evidence>
<dbReference type="Pfam" id="PF02080">
    <property type="entry name" value="TrkA_C"/>
    <property type="match status" value="1"/>
</dbReference>
<feature type="domain" description="RCK C-terminal" evidence="1">
    <location>
        <begin position="140"/>
        <end position="230"/>
    </location>
</feature>
<dbReference type="GO" id="GO:0008324">
    <property type="term" value="F:monoatomic cation transmembrane transporter activity"/>
    <property type="evidence" value="ECO:0007669"/>
    <property type="project" value="InterPro"/>
</dbReference>
<dbReference type="OrthoDB" id="5565451at2"/>
<dbReference type="Proteomes" id="UP000094769">
    <property type="component" value="Unassembled WGS sequence"/>
</dbReference>
<dbReference type="SUPFAM" id="SSF51735">
    <property type="entry name" value="NAD(P)-binding Rossmann-fold domains"/>
    <property type="match status" value="1"/>
</dbReference>
<dbReference type="GO" id="GO:0006813">
    <property type="term" value="P:potassium ion transport"/>
    <property type="evidence" value="ECO:0007669"/>
    <property type="project" value="InterPro"/>
</dbReference>
<dbReference type="EMBL" id="MARB01000021">
    <property type="protein sequence ID" value="ODJ86496.1"/>
    <property type="molecule type" value="Genomic_DNA"/>
</dbReference>
<keyword evidence="3" id="KW-1185">Reference proteome</keyword>
<accession>A0A7Z0VJL9</accession>
<dbReference type="AlphaFoldDB" id="A0A7Z0VJL9"/>
<dbReference type="PROSITE" id="PS51202">
    <property type="entry name" value="RCK_C"/>
    <property type="match status" value="1"/>
</dbReference>
<dbReference type="Pfam" id="PF02254">
    <property type="entry name" value="TrkA_N"/>
    <property type="match status" value="1"/>
</dbReference>
<comment type="caution">
    <text evidence="2">The sequence shown here is derived from an EMBL/GenBank/DDBJ whole genome shotgun (WGS) entry which is preliminary data.</text>
</comment>
<dbReference type="PANTHER" id="PTHR43833">
    <property type="entry name" value="POTASSIUM CHANNEL PROTEIN 2-RELATED-RELATED"/>
    <property type="match status" value="1"/>
</dbReference>
<dbReference type="InterPro" id="IPR036291">
    <property type="entry name" value="NAD(P)-bd_dom_sf"/>
</dbReference>
<dbReference type="PANTHER" id="PTHR43833:SF9">
    <property type="entry name" value="POTASSIUM CHANNEL PROTEIN YUGO-RELATED"/>
    <property type="match status" value="1"/>
</dbReference>
<dbReference type="InterPro" id="IPR006037">
    <property type="entry name" value="RCK_C"/>
</dbReference>